<sequence>MSLKASPDNVLTTLHPSLGAQADQQATAFQQLEPTATSRSRLDYTFPEGGRKAWIVVSGSFCVIWATFGLISSIGLFQAYWISHQLSNYSDGVIGWIPAVNVFFNMFLGVQIGPLFDRYGPKWLLLIGSTLYVTSLILVGECTRYWHFMLAYGVLNGFSGALLTTTALSVVAHWFERKRGMASGIAFVGSSIGGITFPLILKPVFQHLSWAWAMRIVALICLILTVIGNICIRGRLPPKRDGGAIDLRCFLDARFSWATAGVACFEFVLFGALGLIPTYSLAQGFSPQTGFNIIAILNAGSALGRFSSGYLSDRIGRFNTMLLTLMWTLVVTLALWLPIGDNLVIFYVFAPLFGFGSGSIISMAPVCLGQLCQADQYGQYYGTSYSVVSFATTVCIPIGGELLPRIGATGFVGFFGGILVLSTFSFVMARWASLGYHWNWTVYSRSLKLLCSGFRYVQLGPRVDERTPVASAVRKLLID</sequence>
<feature type="transmembrane region" description="Helical" evidence="3">
    <location>
        <begin position="53"/>
        <end position="81"/>
    </location>
</feature>
<protein>
    <submittedName>
        <fullName evidence="5">Related to monocarboxylate transporter 2</fullName>
    </submittedName>
</protein>
<dbReference type="SUPFAM" id="SSF103473">
    <property type="entry name" value="MFS general substrate transporter"/>
    <property type="match status" value="1"/>
</dbReference>
<feature type="transmembrane region" description="Helical" evidence="3">
    <location>
        <begin position="406"/>
        <end position="429"/>
    </location>
</feature>
<dbReference type="GO" id="GO:0022857">
    <property type="term" value="F:transmembrane transporter activity"/>
    <property type="evidence" value="ECO:0007669"/>
    <property type="project" value="InterPro"/>
</dbReference>
<accession>A0A1E1KI72</accession>
<feature type="transmembrane region" description="Helical" evidence="3">
    <location>
        <begin position="212"/>
        <end position="232"/>
    </location>
</feature>
<feature type="transmembrane region" description="Helical" evidence="3">
    <location>
        <begin position="345"/>
        <end position="368"/>
    </location>
</feature>
<feature type="transmembrane region" description="Helical" evidence="3">
    <location>
        <begin position="93"/>
        <end position="116"/>
    </location>
</feature>
<keyword evidence="3" id="KW-1133">Transmembrane helix</keyword>
<dbReference type="GO" id="GO:0016020">
    <property type="term" value="C:membrane"/>
    <property type="evidence" value="ECO:0007669"/>
    <property type="project" value="UniProtKB-SubCell"/>
</dbReference>
<keyword evidence="3" id="KW-0812">Transmembrane</keyword>
<name>A0A1E1KI72_9HELO</name>
<evidence type="ECO:0000313" key="6">
    <source>
        <dbReference type="Proteomes" id="UP000178912"/>
    </source>
</evidence>
<keyword evidence="6" id="KW-1185">Reference proteome</keyword>
<comment type="subcellular location">
    <subcellularLocation>
        <location evidence="1">Membrane</location>
        <topology evidence="1">Multi-pass membrane protein</topology>
    </subcellularLocation>
</comment>
<dbReference type="EMBL" id="FJUX01000033">
    <property type="protein sequence ID" value="CZS97681.1"/>
    <property type="molecule type" value="Genomic_DNA"/>
</dbReference>
<dbReference type="PANTHER" id="PTHR11360">
    <property type="entry name" value="MONOCARBOXYLATE TRANSPORTER"/>
    <property type="match status" value="1"/>
</dbReference>
<evidence type="ECO:0000256" key="2">
    <source>
        <dbReference type="ARBA" id="ARBA00006727"/>
    </source>
</evidence>
<evidence type="ECO:0000313" key="5">
    <source>
        <dbReference type="EMBL" id="CZS97681.1"/>
    </source>
</evidence>
<feature type="transmembrane region" description="Helical" evidence="3">
    <location>
        <begin position="146"/>
        <end position="175"/>
    </location>
</feature>
<dbReference type="Gene3D" id="1.20.1250.20">
    <property type="entry name" value="MFS general substrate transporter like domains"/>
    <property type="match status" value="1"/>
</dbReference>
<dbReference type="AlphaFoldDB" id="A0A1E1KI72"/>
<feature type="transmembrane region" description="Helical" evidence="3">
    <location>
        <begin position="182"/>
        <end position="200"/>
    </location>
</feature>
<dbReference type="PROSITE" id="PS50850">
    <property type="entry name" value="MFS"/>
    <property type="match status" value="1"/>
</dbReference>
<organism evidence="5 6">
    <name type="scientific">Rhynchosporium agropyri</name>
    <dbReference type="NCBI Taxonomy" id="914238"/>
    <lineage>
        <taxon>Eukaryota</taxon>
        <taxon>Fungi</taxon>
        <taxon>Dikarya</taxon>
        <taxon>Ascomycota</taxon>
        <taxon>Pezizomycotina</taxon>
        <taxon>Leotiomycetes</taxon>
        <taxon>Helotiales</taxon>
        <taxon>Ploettnerulaceae</taxon>
        <taxon>Rhynchosporium</taxon>
    </lineage>
</organism>
<dbReference type="InterPro" id="IPR036259">
    <property type="entry name" value="MFS_trans_sf"/>
</dbReference>
<proteinExistence type="inferred from homology"/>
<keyword evidence="3" id="KW-0472">Membrane</keyword>
<comment type="similarity">
    <text evidence="2">Belongs to the major facilitator superfamily. Monocarboxylate porter (TC 2.A.1.13) family.</text>
</comment>
<dbReference type="OrthoDB" id="6499973at2759"/>
<feature type="transmembrane region" description="Helical" evidence="3">
    <location>
        <begin position="318"/>
        <end position="339"/>
    </location>
</feature>
<feature type="transmembrane region" description="Helical" evidence="3">
    <location>
        <begin position="123"/>
        <end position="140"/>
    </location>
</feature>
<evidence type="ECO:0000256" key="3">
    <source>
        <dbReference type="SAM" id="Phobius"/>
    </source>
</evidence>
<dbReference type="InterPro" id="IPR050327">
    <property type="entry name" value="Proton-linked_MCT"/>
</dbReference>
<feature type="transmembrane region" description="Helical" evidence="3">
    <location>
        <begin position="380"/>
        <end position="400"/>
    </location>
</feature>
<dbReference type="InterPro" id="IPR020846">
    <property type="entry name" value="MFS_dom"/>
</dbReference>
<feature type="transmembrane region" description="Helical" evidence="3">
    <location>
        <begin position="253"/>
        <end position="276"/>
    </location>
</feature>
<feature type="domain" description="Major facilitator superfamily (MFS) profile" evidence="4">
    <location>
        <begin position="53"/>
        <end position="434"/>
    </location>
</feature>
<dbReference type="Pfam" id="PF07690">
    <property type="entry name" value="MFS_1"/>
    <property type="match status" value="1"/>
</dbReference>
<reference evidence="6" key="1">
    <citation type="submission" date="2016-03" db="EMBL/GenBank/DDBJ databases">
        <authorList>
            <person name="Guldener U."/>
        </authorList>
    </citation>
    <scope>NUCLEOTIDE SEQUENCE [LARGE SCALE GENOMIC DNA]</scope>
    <source>
        <strain evidence="6">04CH-RAC-A.6.1</strain>
    </source>
</reference>
<dbReference type="PANTHER" id="PTHR11360:SF230">
    <property type="entry name" value="MONOCARBOXYLATE TRANSPORTER, PUTATIVE (AFU_ORTHOLOGUE AFUA_2G12790)-RELATED"/>
    <property type="match status" value="1"/>
</dbReference>
<evidence type="ECO:0000256" key="1">
    <source>
        <dbReference type="ARBA" id="ARBA00004141"/>
    </source>
</evidence>
<evidence type="ECO:0000259" key="4">
    <source>
        <dbReference type="PROSITE" id="PS50850"/>
    </source>
</evidence>
<gene>
    <name evidence="5" type="ORF">RAG0_06637</name>
</gene>
<dbReference type="InterPro" id="IPR011701">
    <property type="entry name" value="MFS"/>
</dbReference>
<dbReference type="Proteomes" id="UP000178912">
    <property type="component" value="Unassembled WGS sequence"/>
</dbReference>